<dbReference type="Proteomes" id="UP000663891">
    <property type="component" value="Unassembled WGS sequence"/>
</dbReference>
<dbReference type="GO" id="GO:0043041">
    <property type="term" value="P:amino acid activation for nonribosomal peptide biosynthetic process"/>
    <property type="evidence" value="ECO:0007669"/>
    <property type="project" value="TreeGrafter"/>
</dbReference>
<name>A0A815NAT5_9BILA</name>
<dbReference type="InterPro" id="IPR045851">
    <property type="entry name" value="AMP-bd_C_sf"/>
</dbReference>
<proteinExistence type="predicted"/>
<dbReference type="Gene3D" id="1.10.1200.10">
    <property type="entry name" value="ACP-like"/>
    <property type="match status" value="2"/>
</dbReference>
<dbReference type="InterPro" id="IPR042099">
    <property type="entry name" value="ANL_N_sf"/>
</dbReference>
<keyword evidence="2" id="KW-0597">Phosphoprotein</keyword>
<dbReference type="PROSITE" id="PS50075">
    <property type="entry name" value="CARRIER"/>
    <property type="match status" value="2"/>
</dbReference>
<dbReference type="SUPFAM" id="SSF52777">
    <property type="entry name" value="CoA-dependent acyltransferases"/>
    <property type="match status" value="9"/>
</dbReference>
<accession>A0A815NAT5</accession>
<dbReference type="FunFam" id="3.30.300.30:FF:000015">
    <property type="entry name" value="Nonribosomal peptide synthase SidD"/>
    <property type="match status" value="1"/>
</dbReference>
<feature type="non-terminal residue" evidence="5">
    <location>
        <position position="1"/>
    </location>
</feature>
<evidence type="ECO:0000259" key="4">
    <source>
        <dbReference type="PROSITE" id="PS50075"/>
    </source>
</evidence>
<reference evidence="5" key="1">
    <citation type="submission" date="2021-02" db="EMBL/GenBank/DDBJ databases">
        <authorList>
            <person name="Nowell W R."/>
        </authorList>
    </citation>
    <scope>NUCLEOTIDE SEQUENCE</scope>
</reference>
<keyword evidence="3" id="KW-0436">Ligase</keyword>
<dbReference type="InterPro" id="IPR010071">
    <property type="entry name" value="AA_adenyl_dom"/>
</dbReference>
<dbReference type="Pfam" id="PF00550">
    <property type="entry name" value="PP-binding"/>
    <property type="match status" value="1"/>
</dbReference>
<dbReference type="PROSITE" id="PS00455">
    <property type="entry name" value="AMP_BINDING"/>
    <property type="match status" value="2"/>
</dbReference>
<dbReference type="Gene3D" id="3.30.300.30">
    <property type="match status" value="2"/>
</dbReference>
<comment type="caution">
    <text evidence="5">The sequence shown here is derived from an EMBL/GenBank/DDBJ whole genome shotgun (WGS) entry which is preliminary data.</text>
</comment>
<dbReference type="InterPro" id="IPR036736">
    <property type="entry name" value="ACP-like_sf"/>
</dbReference>
<dbReference type="InterPro" id="IPR001242">
    <property type="entry name" value="Condensation_dom"/>
</dbReference>
<dbReference type="OrthoDB" id="10043426at2759"/>
<dbReference type="NCBIfam" id="TIGR01733">
    <property type="entry name" value="AA-adenyl-dom"/>
    <property type="match status" value="1"/>
</dbReference>
<dbReference type="InterPro" id="IPR000873">
    <property type="entry name" value="AMP-dep_synth/lig_dom"/>
</dbReference>
<dbReference type="Gene3D" id="3.30.559.30">
    <property type="entry name" value="Nonribosomal peptide synthetase, condensation domain"/>
    <property type="match status" value="5"/>
</dbReference>
<protein>
    <recommendedName>
        <fullName evidence="4">Carrier domain-containing protein</fullName>
    </recommendedName>
</protein>
<dbReference type="GO" id="GO:0031177">
    <property type="term" value="F:phosphopantetheine binding"/>
    <property type="evidence" value="ECO:0007669"/>
    <property type="project" value="TreeGrafter"/>
</dbReference>
<dbReference type="SUPFAM" id="SSF56801">
    <property type="entry name" value="Acetyl-CoA synthetase-like"/>
    <property type="match status" value="2"/>
</dbReference>
<dbReference type="Pfam" id="PF13193">
    <property type="entry name" value="AMP-binding_C"/>
    <property type="match status" value="2"/>
</dbReference>
<dbReference type="GO" id="GO:0009366">
    <property type="term" value="C:enterobactin synthetase complex"/>
    <property type="evidence" value="ECO:0007669"/>
    <property type="project" value="TreeGrafter"/>
</dbReference>
<dbReference type="PANTHER" id="PTHR45527:SF1">
    <property type="entry name" value="FATTY ACID SYNTHASE"/>
    <property type="match status" value="1"/>
</dbReference>
<sequence>MFSRIKLAATATKGSTEQKEQRLTISGRTEAVASFGQQRIWFHEQLYFHASDLSVYNIVVPLIIKQGSLSIERLRSALRSVIEQHTVLRTAVRFNPATNQIEQYIQPVADDIYLFQHSRGISTAEQLNDLLTDESIRKHFDVETGRVVRCHLVERGDENHGHLLHENDLIVFTIHHIAFDLGSSKSFFKAFESACWIDAHHQSILLIQQYIDFAQYERALLADINPNSKMNKARRFWSDLMQDYDWDRIRSLVPNETKRDQTRSGRGYSTVFVFDQRVVDAMMIFASSNNITMFSLSFASFYAFLFKLLNNEEDLCVASVVASRFNQEIKEMIGMFVNILPYRIQVEPNKSFNHFVQKVQQLSTDILEHASLPYQEIMALHDKQKYQRLPSTFFQYESLMSSVTHKTTMELTVDKDSVIGAYNDRDRSRGNGLATFDMAVTIAHEHHARTTECLINCAVEIFQSQAIVDQLANRFQHMLTQLFCSSMIDEPMYKLSIILSNDENLIHQLDNKHIASSNSYTSTIQECSTIENQMSVIDASLFWFDILRDCKLDQSLSLPFDRHRLMNEHRTGHTTSVSFDFGQDLSHHFLSYASSNNIKHEHLALTIYYVYLFKLTNGEKDLCISMNIDNSYRDELKSITGLFENTIPLRCQLDPHWSLHQLLEHVQEITTNSIKYSYFPLQRILNQHPNVSKPAFLDISFQFLSLMTRNDNKLITIGDSQLSSIPSTMNINDFSLLIEHDLNINQLSCTISASLDLFNGDTTDKISQRFHSILKQLFISVDNQTNKSIYEISLTLPNERLLMQSMNNTQVSFPSAVTCIHHEFVYQAMKHPQKLAVELDEQSLTYAELLHYVQVLSLTLLNEYLITPGEIVCQCVERSLSMVIGIMAIEMAGGVYCPLSPRDPQHRLHTLVQQTQSRLVLIHWLTKNKFNNDILLIEIQSILFNNGVMSDADFDRLSSITVTPNDIAYIIFTSGSTGIPKAVQVRHENFTRYMYSFVHVSTLKKDDVAVQMARSAFDVHLQQIVGVLLIGATLVMLRAGGMTDFDYLADVLYKKQITYLNTVPVLFQSFFTFLSHCKRIYTVKYLRSLCSGGETFPSKLIGLIQANNIPNYTLSNLYGPAETTITSTFHPVDIRASTTYIPIGRPLANYRCLILNGFLQNTSIHEVGELFVGGVGVFAGYLGRDDLTAKSLVEIDGDLFYRTGDLVRIDNNGLLYYQGRKDHQVKLHGQRIELGEIERCILNVASISACVVIKWSDDHLVAYVQSSGIDEHVLREHCQSHLPPHMIPSLFVILEKLPLNPNGKIDRKLLPSPNFSSIHLTNTRQLLLPTNDIEVSIHHIWCEIFKQNQISTDTNIFTIGGHSLLIMQLFHRYKIEFRLETNALSISNLFQHPTIIHHAQLIQQSINITCTSRDYLWSSLHLIQARASFAQERIYLDEQIRFSSNKTTMKNMYVIPLLYRISSMNDHVSITRLHHAFQSIIAKHNILRTALHLDTNGNIIQHCLDANIILDDHMKSYELTIVNIHNDNRSHMNEIIEEILNQADLFDLSKGRVIRCHILRHCHQSQVGISYKNDDLLSENDHILISIHHAMFDGASTSIFLRDLSLAYQSDDSLSMDDNSLNYIDYSVYEHIMDMSLSREFWHSQLQRYNIECSLSLPFDRQRSSTNEQRSGLASTAEVNFDDKICATFLNYASSHHLTLFQLGLSIFYVFLFKLTHGESDLCISSINANRYRSELVNMIGMFVSTLPYCLAIDSHWSFDEVVKHVREKCLSILEHSHYPLQHILGDNRLNQSNVPFLETMFDFISVTKDMGHLSLNDTNLEQMSLEQSAEVSKFDFSLTFVYNPLSENKRLSCRFICSQDLFEKSTISRIAQRFEYMFEQLFQRQPSNIPVMDVSSSINKVCLILPEEAEEMELVVFHRMKSIVNEAPASFAQARIWLDEKIRFDPDKPQIAIYNMPFVYRLQPGYTLSTKQLRHALHLTVNKHPSLHTSLYFDIEKNLLMQRVITHEDKNDKNNMLSIIETTYDTDEQLNEILHDEKRNPYLFDVAQGLVFRCHIIYYKQISSNHLLSDKDLLIFNFHHALFDFPSMKVFLHDLNQAYTTGQLSYDDNTTLRYLDYAVIEQQMSMTGASMFWFDALHDSKLDQPVSLPFDRYRLSNEHRTGRGTSISFDFGQDLSHHFLTHASSNNISLEHLTFANYFIFLFKLTNGQTDLCLAMNINNNRYRDELKSVIGLFENIIPLRCQLDPHWYFHQLLKHVREITTNSMKYSYFPLQRILDQHPDISKHAFLDTFLEFISNKNYNSVVIGDSQLVSGSSSFDINEDEILSISDLSLSIHHNMNMNQLSCTINASLDLFNRETVEKISQRFHSMSHQLSTSNIDNQMNKPIYEISLTLPNEQYLTQSLNNTQTSFSSPLTCIHHEFVCQVMKHPQKLAVELDEQSLTYCELFAYVQILAVHLVNQYGIIPSEVISQCVERSLSMIVGMMAIEMAGGVYFPLSARDPENRLHMLLQQTKSRLVLFHYVTRNKFNDIITMLNIDFILINNNLFQLVNIDQLSSVYLTIDSIAYIIFTSGSTGIPKGVSIEVAIQLAHNKGNEWLTILSPIRLSPTGTLANGEMCIDSFTSNDTVIQMARCSFDNHIQEIIGSLIIGATIIMLHPRGTVELNYLAEVMRNKQVTYMHSVPSLLGNFFTFLKQNNCLHLVKYLRSLCTIGEPCSIKLANLILADPTQHFIFWNWYGLTETTVICTFYPVNMKVNTDSIPIGRSFPNYRHLLLDTFLQSVIINQEGELLIGGVGVFAGYLGRDDLTKRGLIEVDGEIFYRTGDLVRMGYNGLLYCVGRKDFQIKLHGQRIELGEIERCLLNITSISACVVIKWNDDYLVAYVKSSSHVNEEQLRQHCQSHLPPHMIPSIFIILDKLPLNPNGKIDRKHLPSPHFSSTHLTNTIELLLPTNDIEVILHHIWCDILKQKEISVDKDIFSIGGHSLVIMKLLHRYKVEFHLETNSLSITDLFQRPTIIDHAKIIHQISNIKQSIHDCQWLSLYLTQAPVSYAQERIFLDEQIRFSSEDNNSNIYVIPLIYRLPSVHDHISISRLQHAFQSVIKKHNILRTALYLNINGVIVQDCQDTSVSIHNIEAYRCSIVNIFDEDHGKNEIVRKILNQPDLFDLSKGHVINCHILRQYQSIHSFTHKNDLLTKDDLILFTIHHAMFDGASVSIFIRDFSLAYQSCDSQVRLSMDENVFNYIDYSVHEHIMDMSLSREFWHYQLERYNIECSLSLPVDRQPSSTNQQRSGLASIAKINFDNEICTSFLNYASSHHLTLFQLGLATFYVFLFKLTHGETDICLGSINANRYRSELVNMIGMFVSTLPFRIQLDPHWSFDELVQHVREKCLSILEHSHYPLQHILGDNRLHQSSISFLETVFDFITVSKDMGHLCLGGANLERISLEQSAE</sequence>
<evidence type="ECO:0000313" key="5">
    <source>
        <dbReference type="EMBL" id="CAF1435717.1"/>
    </source>
</evidence>
<dbReference type="GO" id="GO:0005829">
    <property type="term" value="C:cytosol"/>
    <property type="evidence" value="ECO:0007669"/>
    <property type="project" value="TreeGrafter"/>
</dbReference>
<organism evidence="5 6">
    <name type="scientific">Adineta steineri</name>
    <dbReference type="NCBI Taxonomy" id="433720"/>
    <lineage>
        <taxon>Eukaryota</taxon>
        <taxon>Metazoa</taxon>
        <taxon>Spiralia</taxon>
        <taxon>Gnathifera</taxon>
        <taxon>Rotifera</taxon>
        <taxon>Eurotatoria</taxon>
        <taxon>Bdelloidea</taxon>
        <taxon>Adinetida</taxon>
        <taxon>Adinetidae</taxon>
        <taxon>Adineta</taxon>
    </lineage>
</organism>
<dbReference type="Pfam" id="PF00501">
    <property type="entry name" value="AMP-binding"/>
    <property type="match status" value="2"/>
</dbReference>
<dbReference type="InterPro" id="IPR023213">
    <property type="entry name" value="CAT-like_dom_sf"/>
</dbReference>
<dbReference type="InterPro" id="IPR025110">
    <property type="entry name" value="AMP-bd_C"/>
</dbReference>
<feature type="domain" description="Carrier" evidence="4">
    <location>
        <begin position="2948"/>
        <end position="3026"/>
    </location>
</feature>
<dbReference type="CDD" id="cd05930">
    <property type="entry name" value="A_NRPS"/>
    <property type="match status" value="2"/>
</dbReference>
<evidence type="ECO:0000256" key="1">
    <source>
        <dbReference type="ARBA" id="ARBA00022450"/>
    </source>
</evidence>
<dbReference type="Pfam" id="PF00668">
    <property type="entry name" value="Condensation"/>
    <property type="match status" value="5"/>
</dbReference>
<evidence type="ECO:0000256" key="2">
    <source>
        <dbReference type="ARBA" id="ARBA00022553"/>
    </source>
</evidence>
<dbReference type="InterPro" id="IPR020845">
    <property type="entry name" value="AMP-binding_CS"/>
</dbReference>
<dbReference type="InterPro" id="IPR009081">
    <property type="entry name" value="PP-bd_ACP"/>
</dbReference>
<feature type="domain" description="Carrier" evidence="4">
    <location>
        <begin position="1328"/>
        <end position="1406"/>
    </location>
</feature>
<dbReference type="Gene3D" id="3.30.559.10">
    <property type="entry name" value="Chloramphenicol acetyltransferase-like domain"/>
    <property type="match status" value="4"/>
</dbReference>
<evidence type="ECO:0000256" key="3">
    <source>
        <dbReference type="ARBA" id="ARBA00022598"/>
    </source>
</evidence>
<dbReference type="GO" id="GO:0009239">
    <property type="term" value="P:enterobactin biosynthetic process"/>
    <property type="evidence" value="ECO:0007669"/>
    <property type="project" value="TreeGrafter"/>
</dbReference>
<gene>
    <name evidence="5" type="ORF">VCS650_LOCUS38575</name>
</gene>
<dbReference type="PANTHER" id="PTHR45527">
    <property type="entry name" value="NONRIBOSOMAL PEPTIDE SYNTHETASE"/>
    <property type="match status" value="1"/>
</dbReference>
<keyword evidence="1" id="KW-0596">Phosphopantetheine</keyword>
<dbReference type="SUPFAM" id="SSF47336">
    <property type="entry name" value="ACP-like"/>
    <property type="match status" value="2"/>
</dbReference>
<dbReference type="EMBL" id="CAJNON010001164">
    <property type="protein sequence ID" value="CAF1435717.1"/>
    <property type="molecule type" value="Genomic_DNA"/>
</dbReference>
<evidence type="ECO:0000313" key="6">
    <source>
        <dbReference type="Proteomes" id="UP000663891"/>
    </source>
</evidence>
<dbReference type="GO" id="GO:0047527">
    <property type="term" value="F:2,3-dihydroxybenzoate-serine ligase activity"/>
    <property type="evidence" value="ECO:0007669"/>
    <property type="project" value="TreeGrafter"/>
</dbReference>
<dbReference type="Gene3D" id="3.40.50.12780">
    <property type="entry name" value="N-terminal domain of ligase-like"/>
    <property type="match status" value="2"/>
</dbReference>